<sequence length="37" mass="4465">MVEVATNKVDVIGFEVLISRVMESYHYRYHFTTLMER</sequence>
<reference evidence="2" key="1">
    <citation type="submission" date="2017-04" db="EMBL/GenBank/DDBJ databases">
        <title>Genome evolution of the luminous symbionts of deep sea anglerfish.</title>
        <authorList>
            <person name="Hendry T.A."/>
        </authorList>
    </citation>
    <scope>NUCLEOTIDE SEQUENCE [LARGE SCALE GENOMIC DNA]</scope>
</reference>
<keyword evidence="2" id="KW-1185">Reference proteome</keyword>
<evidence type="ECO:0000313" key="2">
    <source>
        <dbReference type="Proteomes" id="UP000219020"/>
    </source>
</evidence>
<protein>
    <submittedName>
        <fullName evidence="1">Uncharacterized protein</fullName>
    </submittedName>
</protein>
<organism evidence="1 2">
    <name type="scientific">Candidatus Enterovibrio escicola</name>
    <dbReference type="NCBI Taxonomy" id="1927127"/>
    <lineage>
        <taxon>Bacteria</taxon>
        <taxon>Pseudomonadati</taxon>
        <taxon>Pseudomonadota</taxon>
        <taxon>Gammaproteobacteria</taxon>
        <taxon>Vibrionales</taxon>
        <taxon>Vibrionaceae</taxon>
        <taxon>Enterovibrio</taxon>
    </lineage>
</organism>
<gene>
    <name evidence="1" type="ORF">BTN49_2858</name>
</gene>
<comment type="caution">
    <text evidence="1">The sequence shown here is derived from an EMBL/GenBank/DDBJ whole genome shotgun (WGS) entry which is preliminary data.</text>
</comment>
<proteinExistence type="predicted"/>
<evidence type="ECO:0000313" key="1">
    <source>
        <dbReference type="EMBL" id="PCS21609.1"/>
    </source>
</evidence>
<dbReference type="EMBL" id="NBYY01000033">
    <property type="protein sequence ID" value="PCS21609.1"/>
    <property type="molecule type" value="Genomic_DNA"/>
</dbReference>
<dbReference type="AlphaFoldDB" id="A0A2A5T0A3"/>
<dbReference type="Proteomes" id="UP000219020">
    <property type="component" value="Unassembled WGS sequence"/>
</dbReference>
<name>A0A2A5T0A3_9GAMM</name>
<accession>A0A2A5T0A3</accession>